<dbReference type="PANTHER" id="PTHR12840:SF1">
    <property type="entry name" value="NADH DEHYDROGENASE [UBIQUINONE] 1 BETA SUBCOMPLEX SUBUNIT 8, MITOCHONDRIAL"/>
    <property type="match status" value="1"/>
</dbReference>
<proteinExistence type="predicted"/>
<reference evidence="2" key="1">
    <citation type="submission" date="2022-07" db="EMBL/GenBank/DDBJ databases">
        <title>Genome Sequence of Physisporinus lineatus.</title>
        <authorList>
            <person name="Buettner E."/>
        </authorList>
    </citation>
    <scope>NUCLEOTIDE SEQUENCE</scope>
    <source>
        <strain evidence="2">VT162</strain>
    </source>
</reference>
<feature type="transmembrane region" description="Helical" evidence="1">
    <location>
        <begin position="98"/>
        <end position="121"/>
    </location>
</feature>
<accession>A0AAD5YBL6</accession>
<evidence type="ECO:0000313" key="2">
    <source>
        <dbReference type="EMBL" id="KAJ3479712.1"/>
    </source>
</evidence>
<comment type="caution">
    <text evidence="2">The sequence shown here is derived from an EMBL/GenBank/DDBJ whole genome shotgun (WGS) entry which is preliminary data.</text>
</comment>
<evidence type="ECO:0000256" key="1">
    <source>
        <dbReference type="SAM" id="Phobius"/>
    </source>
</evidence>
<gene>
    <name evidence="2" type="ORF">NLI96_g8865</name>
</gene>
<organism evidence="2 3">
    <name type="scientific">Meripilus lineatus</name>
    <dbReference type="NCBI Taxonomy" id="2056292"/>
    <lineage>
        <taxon>Eukaryota</taxon>
        <taxon>Fungi</taxon>
        <taxon>Dikarya</taxon>
        <taxon>Basidiomycota</taxon>
        <taxon>Agaricomycotina</taxon>
        <taxon>Agaricomycetes</taxon>
        <taxon>Polyporales</taxon>
        <taxon>Meripilaceae</taxon>
        <taxon>Meripilus</taxon>
    </lineage>
</organism>
<sequence length="157" mass="17440">MQSASNVARRVAGRRAASLKTITCSRSYATPPAPIVKDEVDPQLGGYPQLPWIYKQTRPAKGWDDPQMRRNFGEILHEKEEMLSMWGPDAPVVPPRTALYQFTIATLAFVGFGLLVNTALVPKRPAIPREYPYSGLVTELGGLEENKAIPEDESDEE</sequence>
<keyword evidence="1" id="KW-0812">Transmembrane</keyword>
<evidence type="ECO:0000313" key="3">
    <source>
        <dbReference type="Proteomes" id="UP001212997"/>
    </source>
</evidence>
<dbReference type="InterPro" id="IPR008699">
    <property type="entry name" value="NDUFB8"/>
</dbReference>
<protein>
    <submittedName>
        <fullName evidence="2">Uncharacterized protein</fullName>
    </submittedName>
</protein>
<name>A0AAD5YBL6_9APHY</name>
<dbReference type="PANTHER" id="PTHR12840">
    <property type="entry name" value="NADH-UBIQUINONE OXIDOREDUCTASE ASHI SUBUNIT"/>
    <property type="match status" value="1"/>
</dbReference>
<keyword evidence="3" id="KW-1185">Reference proteome</keyword>
<dbReference type="Pfam" id="PF05821">
    <property type="entry name" value="NDUF_B8"/>
    <property type="match status" value="1"/>
</dbReference>
<dbReference type="Proteomes" id="UP001212997">
    <property type="component" value="Unassembled WGS sequence"/>
</dbReference>
<dbReference type="GO" id="GO:0005739">
    <property type="term" value="C:mitochondrion"/>
    <property type="evidence" value="ECO:0007669"/>
    <property type="project" value="InterPro"/>
</dbReference>
<dbReference type="AlphaFoldDB" id="A0AAD5YBL6"/>
<dbReference type="EMBL" id="JANAWD010000421">
    <property type="protein sequence ID" value="KAJ3479712.1"/>
    <property type="molecule type" value="Genomic_DNA"/>
</dbReference>
<keyword evidence="1" id="KW-1133">Transmembrane helix</keyword>
<keyword evidence="1" id="KW-0472">Membrane</keyword>